<dbReference type="RefSeq" id="WP_408073227.1">
    <property type="nucleotide sequence ID" value="NZ_JBELQB010000001.1"/>
</dbReference>
<keyword evidence="2" id="KW-1185">Reference proteome</keyword>
<dbReference type="EMBL" id="JBELQB010000001">
    <property type="protein sequence ID" value="MFL9836207.1"/>
    <property type="molecule type" value="Genomic_DNA"/>
</dbReference>
<gene>
    <name evidence="1" type="ORF">ABS768_01775</name>
</gene>
<reference evidence="1 2" key="1">
    <citation type="submission" date="2024-06" db="EMBL/GenBank/DDBJ databases">
        <authorList>
            <person name="Kaempfer P."/>
            <person name="Viver T."/>
        </authorList>
    </citation>
    <scope>NUCLEOTIDE SEQUENCE [LARGE SCALE GENOMIC DNA]</scope>
    <source>
        <strain evidence="1 2">ST-75</strain>
    </source>
</reference>
<proteinExistence type="predicted"/>
<sequence>MEKITAAQDSAKVSETRSKFMTMILRRMTDNEARLTNADSVVTNLYLFHYPYLEQYPNTNAEIIKLESYTKKL</sequence>
<accession>A0ABW8Y8T8</accession>
<name>A0ABW8Y8T8_9FLAO</name>
<protein>
    <submittedName>
        <fullName evidence="1">Uncharacterized protein</fullName>
    </submittedName>
</protein>
<evidence type="ECO:0000313" key="2">
    <source>
        <dbReference type="Proteomes" id="UP001629059"/>
    </source>
</evidence>
<dbReference type="Proteomes" id="UP001629059">
    <property type="component" value="Unassembled WGS sequence"/>
</dbReference>
<comment type="caution">
    <text evidence="1">The sequence shown here is derived from an EMBL/GenBank/DDBJ whole genome shotgun (WGS) entry which is preliminary data.</text>
</comment>
<evidence type="ECO:0000313" key="1">
    <source>
        <dbReference type="EMBL" id="MFL9836207.1"/>
    </source>
</evidence>
<organism evidence="1 2">
    <name type="scientific">Flavobacterium rhizophilum</name>
    <dbReference type="NCBI Taxonomy" id="3163296"/>
    <lineage>
        <taxon>Bacteria</taxon>
        <taxon>Pseudomonadati</taxon>
        <taxon>Bacteroidota</taxon>
        <taxon>Flavobacteriia</taxon>
        <taxon>Flavobacteriales</taxon>
        <taxon>Flavobacteriaceae</taxon>
        <taxon>Flavobacterium</taxon>
    </lineage>
</organism>